<feature type="compositionally biased region" description="Basic residues" evidence="1">
    <location>
        <begin position="37"/>
        <end position="51"/>
    </location>
</feature>
<feature type="compositionally biased region" description="Basic and acidic residues" evidence="1">
    <location>
        <begin position="136"/>
        <end position="151"/>
    </location>
</feature>
<feature type="compositionally biased region" description="Basic residues" evidence="1">
    <location>
        <begin position="152"/>
        <end position="161"/>
    </location>
</feature>
<feature type="compositionally biased region" description="Basic and acidic residues" evidence="1">
    <location>
        <begin position="52"/>
        <end position="70"/>
    </location>
</feature>
<sequence length="942" mass="103865">MASGTNNHPDSRRKSLHRYDGDVESDIDEYLTENKLSRSKSLRSKLSRRMSRHEEKASIDRQLKEAERVQRKVAPSDLSSEQEIHVHYLPIISSSPTNPFSSRHRSLSPPNKHEIRKSKSQTTSVTNKRSTMSRSNKQERPQSRSRDDSRKRSPRRSKHGHEKYGKHGKKPDPYLEPLRQRWICYQCGKIRADTIDERHPLAADQKMQPNWCGRCRITRAYKGKPLDWYGQRHYCWGCGIVRSEKYHRENQIAVGESSGPNYCRPCREASPSYENNLREASELGGESAGIDKAFMRQMHDASLSDIEEDKDDRTSTAKRAPGKENDAREALRKTTEATSSILKNRSFKTKTSSDTSSEDHVPVEKLREMYLEADKMLNFGGKAGGGGARLSAGSSYKPPSVESVSGCSSAVGGDVKTYHVSHPAVGGEVKTYHVPHRDIGHLAQSGGNGDCEMKDAGFDTADKPRKIDSHPVVQAFTNGPYTAASPMEVHQSDSGSRPTTCSTNNSGLSCNFASGTSKTSAASIRCRPRRNPAETSTGSPPERDGLTANKNIGDDLRYKSRGSGPSAQRPIPPQGGHGLPSSGTFGEVPVRDGMAGGYGSGRAQSGYPMPPTPPDESSAPHPHDQFSYSHRANNWDRVAHPFPHGAPNLSGHSMGPGKPGRHGPHYGTNGFASGSVPEYVPRPDRPHHSFDSAAHFSDAHCRRDFSGNSYYDHDAEDKYEYKPSYPHNGFARPAQSFHHGNQTRYGSQNQHGSQAQYGPHTQYADYGPHTQYAEYGSQAQHLSDFHNQYGHQAPHNGGDFSRQGQAFGGSGNPAGDYIPTQEEIDEYLRRAWPPQRQQQGEPQTTPRAEPQWEIYEDEDDGATAEQENPRADASAWRDGKTSVHHVSSAVPGNTVTILSIEEVTSDDGLSSMSGGDDDSDDGRLKTACTLTSYSAYMACMTD</sequence>
<feature type="compositionally biased region" description="Polar residues" evidence="1">
    <location>
        <begin position="738"/>
        <end position="756"/>
    </location>
</feature>
<protein>
    <submittedName>
        <fullName evidence="2">Uncharacterized protein</fullName>
    </submittedName>
</protein>
<reference evidence="2 3" key="1">
    <citation type="journal article" date="2024" name="IMA Fungus">
        <title>IMA Genome - F19 : A genome assembly and annotation guide to empower mycologists, including annotated draft genome sequences of Ceratocystis pirilliformis, Diaporthe australafricana, Fusarium ophioides, Paecilomyces lecythidis, and Sporothrix stenoceras.</title>
        <authorList>
            <person name="Aylward J."/>
            <person name="Wilson A.M."/>
            <person name="Visagie C.M."/>
            <person name="Spraker J."/>
            <person name="Barnes I."/>
            <person name="Buitendag C."/>
            <person name="Ceriani C."/>
            <person name="Del Mar Angel L."/>
            <person name="du Plessis D."/>
            <person name="Fuchs T."/>
            <person name="Gasser K."/>
            <person name="Kramer D."/>
            <person name="Li W."/>
            <person name="Munsamy K."/>
            <person name="Piso A."/>
            <person name="Price J.L."/>
            <person name="Sonnekus B."/>
            <person name="Thomas C."/>
            <person name="van der Nest A."/>
            <person name="van Dijk A."/>
            <person name="van Heerden A."/>
            <person name="van Vuuren N."/>
            <person name="Yilmaz N."/>
            <person name="Duong T.A."/>
            <person name="van der Merwe N.A."/>
            <person name="Wingfield M.J."/>
            <person name="Wingfield B.D."/>
        </authorList>
    </citation>
    <scope>NUCLEOTIDE SEQUENCE [LARGE SCALE GENOMIC DNA]</scope>
    <source>
        <strain evidence="2 3">CMW 18300</strain>
    </source>
</reference>
<comment type="caution">
    <text evidence="2">The sequence shown here is derived from an EMBL/GenBank/DDBJ whole genome shotgun (WGS) entry which is preliminary data.</text>
</comment>
<feature type="region of interest" description="Disordered" evidence="1">
    <location>
        <begin position="37"/>
        <end position="80"/>
    </location>
</feature>
<feature type="compositionally biased region" description="Polar residues" evidence="1">
    <location>
        <begin position="92"/>
        <end position="101"/>
    </location>
</feature>
<feature type="compositionally biased region" description="Basic and acidic residues" evidence="1">
    <location>
        <begin position="162"/>
        <end position="173"/>
    </location>
</feature>
<feature type="region of interest" description="Disordered" evidence="1">
    <location>
        <begin position="787"/>
        <end position="818"/>
    </location>
</feature>
<evidence type="ECO:0000313" key="2">
    <source>
        <dbReference type="EMBL" id="KAL1861722.1"/>
    </source>
</evidence>
<gene>
    <name evidence="2" type="ORF">Daus18300_008691</name>
</gene>
<feature type="compositionally biased region" description="Polar residues" evidence="1">
    <location>
        <begin position="492"/>
        <end position="522"/>
    </location>
</feature>
<feature type="compositionally biased region" description="Basic and acidic residues" evidence="1">
    <location>
        <begin position="9"/>
        <end position="21"/>
    </location>
</feature>
<evidence type="ECO:0000313" key="3">
    <source>
        <dbReference type="Proteomes" id="UP001583177"/>
    </source>
</evidence>
<accession>A0ABR3WH72</accession>
<feature type="region of interest" description="Disordered" evidence="1">
    <location>
        <begin position="858"/>
        <end position="877"/>
    </location>
</feature>
<proteinExistence type="predicted"/>
<feature type="region of interest" description="Disordered" evidence="1">
    <location>
        <begin position="92"/>
        <end position="173"/>
    </location>
</feature>
<feature type="compositionally biased region" description="Polar residues" evidence="1">
    <location>
        <begin position="120"/>
        <end position="135"/>
    </location>
</feature>
<feature type="compositionally biased region" description="Basic and acidic residues" evidence="1">
    <location>
        <begin position="311"/>
        <end position="335"/>
    </location>
</feature>
<dbReference type="Proteomes" id="UP001583177">
    <property type="component" value="Unassembled WGS sequence"/>
</dbReference>
<feature type="region of interest" description="Disordered" evidence="1">
    <location>
        <begin position="1"/>
        <end position="24"/>
    </location>
</feature>
<name>A0ABR3WH72_9PEZI</name>
<evidence type="ECO:0000256" key="1">
    <source>
        <dbReference type="SAM" id="MobiDB-lite"/>
    </source>
</evidence>
<keyword evidence="3" id="KW-1185">Reference proteome</keyword>
<feature type="region of interest" description="Disordered" evidence="1">
    <location>
        <begin position="302"/>
        <end position="361"/>
    </location>
</feature>
<feature type="region of interest" description="Disordered" evidence="1">
    <location>
        <begin position="482"/>
        <end position="665"/>
    </location>
</feature>
<feature type="compositionally biased region" description="Basic and acidic residues" evidence="1">
    <location>
        <begin position="867"/>
        <end position="877"/>
    </location>
</feature>
<dbReference type="EMBL" id="JAWRVE010000083">
    <property type="protein sequence ID" value="KAL1861722.1"/>
    <property type="molecule type" value="Genomic_DNA"/>
</dbReference>
<organism evidence="2 3">
    <name type="scientific">Diaporthe australafricana</name>
    <dbReference type="NCBI Taxonomy" id="127596"/>
    <lineage>
        <taxon>Eukaryota</taxon>
        <taxon>Fungi</taxon>
        <taxon>Dikarya</taxon>
        <taxon>Ascomycota</taxon>
        <taxon>Pezizomycotina</taxon>
        <taxon>Sordariomycetes</taxon>
        <taxon>Sordariomycetidae</taxon>
        <taxon>Diaporthales</taxon>
        <taxon>Diaporthaceae</taxon>
        <taxon>Diaporthe</taxon>
    </lineage>
</organism>
<feature type="region of interest" description="Disordered" evidence="1">
    <location>
        <begin position="722"/>
        <end position="767"/>
    </location>
</feature>